<organism evidence="1 2">
    <name type="scientific">Secundilactobacillus oryzae JCM 18671</name>
    <dbReference type="NCBI Taxonomy" id="1291743"/>
    <lineage>
        <taxon>Bacteria</taxon>
        <taxon>Bacillati</taxon>
        <taxon>Bacillota</taxon>
        <taxon>Bacilli</taxon>
        <taxon>Lactobacillales</taxon>
        <taxon>Lactobacillaceae</taxon>
        <taxon>Secundilactobacillus</taxon>
    </lineage>
</organism>
<reference evidence="1" key="1">
    <citation type="journal article" date="2014" name="Genome Announc.">
        <title>Draft Genome Sequence of Lactobacillus oryzae Strain SG293T.</title>
        <authorList>
            <person name="Tanizawa Y."/>
            <person name="Fujisawa T."/>
            <person name="Mochizuki T."/>
            <person name="Kaminuma E."/>
            <person name="Nakamura Y."/>
            <person name="Tohno M."/>
        </authorList>
    </citation>
    <scope>NUCLEOTIDE SEQUENCE [LARGE SCALE GENOMIC DNA]</scope>
    <source>
        <strain evidence="1">SG293</strain>
    </source>
</reference>
<protein>
    <submittedName>
        <fullName evidence="1">Transposase</fullName>
    </submittedName>
</protein>
<gene>
    <name evidence="1" type="ORF">LOSG293_430180</name>
</gene>
<comment type="caution">
    <text evidence="1">The sequence shown here is derived from an EMBL/GenBank/DDBJ whole genome shotgun (WGS) entry which is preliminary data.</text>
</comment>
<feature type="non-terminal residue" evidence="1">
    <location>
        <position position="61"/>
    </location>
</feature>
<dbReference type="Proteomes" id="UP000028700">
    <property type="component" value="Unassembled WGS sequence"/>
</dbReference>
<keyword evidence="2" id="KW-1185">Reference proteome</keyword>
<evidence type="ECO:0000313" key="1">
    <source>
        <dbReference type="EMBL" id="GAK48643.1"/>
    </source>
</evidence>
<sequence length="61" mass="6927">MNPNNNTIKFALSIEDTNVNFYNFKKSTMRGITSKVFEANVLANYSKCPQCGFEKLVHNGH</sequence>
<accession>A0A081BKS5</accession>
<dbReference type="EMBL" id="BBJM01000043">
    <property type="protein sequence ID" value="GAK48643.1"/>
    <property type="molecule type" value="Genomic_DNA"/>
</dbReference>
<name>A0A081BKS5_9LACO</name>
<evidence type="ECO:0000313" key="2">
    <source>
        <dbReference type="Proteomes" id="UP000028700"/>
    </source>
</evidence>
<dbReference type="AlphaFoldDB" id="A0A081BKS5"/>
<proteinExistence type="predicted"/>